<evidence type="ECO:0000256" key="1">
    <source>
        <dbReference type="ARBA" id="ARBA00008140"/>
    </source>
</evidence>
<organism evidence="7 8">
    <name type="scientific">Strigomonas culicis</name>
    <dbReference type="NCBI Taxonomy" id="28005"/>
    <lineage>
        <taxon>Eukaryota</taxon>
        <taxon>Discoba</taxon>
        <taxon>Euglenozoa</taxon>
        <taxon>Kinetoplastea</taxon>
        <taxon>Metakinetoplastina</taxon>
        <taxon>Trypanosomatida</taxon>
        <taxon>Trypanosomatidae</taxon>
        <taxon>Strigomonadinae</taxon>
        <taxon>Strigomonas</taxon>
    </lineage>
</organism>
<keyword evidence="8" id="KW-1185">Reference proteome</keyword>
<keyword evidence="4" id="KW-0812">Transmembrane</keyword>
<keyword evidence="2" id="KW-0645">Protease</keyword>
<evidence type="ECO:0000259" key="5">
    <source>
        <dbReference type="PROSITE" id="PS51858"/>
    </source>
</evidence>
<feature type="domain" description="PPPDE" evidence="5">
    <location>
        <begin position="147"/>
        <end position="290"/>
    </location>
</feature>
<dbReference type="EMBL" id="ATMH01005845">
    <property type="protein sequence ID" value="EPY27250.1"/>
    <property type="molecule type" value="Genomic_DNA"/>
</dbReference>
<keyword evidence="4" id="KW-0472">Membrane</keyword>
<feature type="transmembrane region" description="Helical" evidence="4">
    <location>
        <begin position="501"/>
        <end position="521"/>
    </location>
</feature>
<dbReference type="InterPro" id="IPR011989">
    <property type="entry name" value="ARM-like"/>
</dbReference>
<accession>S9VVD0</accession>
<keyword evidence="3" id="KW-0378">Hydrolase</keyword>
<feature type="transmembrane region" description="Helical" evidence="4">
    <location>
        <begin position="561"/>
        <end position="583"/>
    </location>
</feature>
<reference evidence="7 8" key="1">
    <citation type="journal article" date="2013" name="PLoS ONE">
        <title>Predicting the Proteins of Angomonas deanei, Strigomonas culicis and Their Respective Endosymbionts Reveals New Aspects of the Trypanosomatidae Family.</title>
        <authorList>
            <person name="Motta M.C."/>
            <person name="Martins A.C."/>
            <person name="de Souza S.S."/>
            <person name="Catta-Preta C.M."/>
            <person name="Silva R."/>
            <person name="Klein C.C."/>
            <person name="de Almeida L.G."/>
            <person name="de Lima Cunha O."/>
            <person name="Ciapina L.P."/>
            <person name="Brocchi M."/>
            <person name="Colabardini A.C."/>
            <person name="de Araujo Lima B."/>
            <person name="Machado C.R."/>
            <person name="de Almeida Soares C.M."/>
            <person name="Probst C.M."/>
            <person name="de Menezes C.B."/>
            <person name="Thompson C.E."/>
            <person name="Bartholomeu D.C."/>
            <person name="Gradia D.F."/>
            <person name="Pavoni D.P."/>
            <person name="Grisard E.C."/>
            <person name="Fantinatti-Garboggini F."/>
            <person name="Marchini F.K."/>
            <person name="Rodrigues-Luiz G.F."/>
            <person name="Wagner G."/>
            <person name="Goldman G.H."/>
            <person name="Fietto J.L."/>
            <person name="Elias M.C."/>
            <person name="Goldman M.H."/>
            <person name="Sagot M.F."/>
            <person name="Pereira M."/>
            <person name="Stoco P.H."/>
            <person name="de Mendonca-Neto R.P."/>
            <person name="Teixeira S.M."/>
            <person name="Maciel T.E."/>
            <person name="de Oliveira Mendes T.A."/>
            <person name="Urmenyi T.P."/>
            <person name="de Souza W."/>
            <person name="Schenkman S."/>
            <person name="de Vasconcelos A.T."/>
        </authorList>
    </citation>
    <scope>NUCLEOTIDE SEQUENCE [LARGE SCALE GENOMIC DNA]</scope>
</reference>
<dbReference type="Proteomes" id="UP000015354">
    <property type="component" value="Unassembled WGS sequence"/>
</dbReference>
<dbReference type="PANTHER" id="PTHR12378:SF7">
    <property type="entry name" value="DESUMOYLATING ISOPEPTIDASE 1"/>
    <property type="match status" value="1"/>
</dbReference>
<evidence type="ECO:0000256" key="4">
    <source>
        <dbReference type="SAM" id="Phobius"/>
    </source>
</evidence>
<evidence type="ECO:0000313" key="8">
    <source>
        <dbReference type="Proteomes" id="UP000015354"/>
    </source>
</evidence>
<dbReference type="AlphaFoldDB" id="S9VVD0"/>
<dbReference type="InterPro" id="IPR008580">
    <property type="entry name" value="PPPDE_dom"/>
</dbReference>
<dbReference type="InterPro" id="IPR042266">
    <property type="entry name" value="PPPDE_sf"/>
</dbReference>
<keyword evidence="4" id="KW-1133">Transmembrane helix</keyword>
<dbReference type="SMART" id="SM01179">
    <property type="entry name" value="DUF862"/>
    <property type="match status" value="1"/>
</dbReference>
<dbReference type="GO" id="GO:0008233">
    <property type="term" value="F:peptidase activity"/>
    <property type="evidence" value="ECO:0007669"/>
    <property type="project" value="UniProtKB-KW"/>
</dbReference>
<evidence type="ECO:0000256" key="2">
    <source>
        <dbReference type="ARBA" id="ARBA00022670"/>
    </source>
</evidence>
<dbReference type="GO" id="GO:0070646">
    <property type="term" value="P:protein modification by small protein removal"/>
    <property type="evidence" value="ECO:0007669"/>
    <property type="project" value="TreeGrafter"/>
</dbReference>
<dbReference type="Gene3D" id="1.25.10.10">
    <property type="entry name" value="Leucine-rich Repeat Variant"/>
    <property type="match status" value="1"/>
</dbReference>
<dbReference type="PROSITE" id="PS51858">
    <property type="entry name" value="PPPDE"/>
    <property type="match status" value="1"/>
</dbReference>
<comment type="caution">
    <text evidence="7">The sequence shown here is derived from an EMBL/GenBank/DDBJ whole genome shotgun (WGS) entry which is preliminary data.</text>
</comment>
<sequence length="621" mass="68891">MESRSADEALHIDNSSPAMYTEMDVHLTTDNNSIVLVNHNKNSIPTPLRAVKTEKLRLSYKGETLEPLYATETELPSCGTSPEQRHASLYIVRDTSLRRASASVSLFPEKRSLLRPPNAHSVPEKGLYEETSFVMSTCVPHTGDVTYCVQLHIYDLSKGLMNKHSESTVGKQIPGVYHSAIVCFGGEFYFEGGIAMAGAGCTRFGRKYKTITLGTTSRSYAEFVSWIIMREKTNMQLHDYHPVRHNCHHFSNEAAEFLLGVENAIPPYLFTTTNDLVKTAVGGAVHEALLLTTCGMQYTVARLAQLRVVERQRSVDMLINAATACGIFVRPPTVAILFRVASRSKCTATLLSLRPFVRQLIASDVVKEKSTVLLEKCTEQLARGYDTIDGDYGSGYVELVSQALLHTRLPLWFPILNSLRVAVLHKEVATSVVFHPVLVPLLLIGVRGFFELLPGGRLSLLRVVCNLCSSVHGAVAINDGRYFMTWVSLAGQGLMDVNHEMIMYTSACLAVNLATICVSVSGSSLQRRMTTNMSAHPLSRLATILLYNLKYRTERQMSEPIFNMILLALFRIMSANTVALEFMRAHSFSMDYKALLGIAKTNESKALLVLMKTLEDLYSLA</sequence>
<name>S9VVD0_9TRYP</name>
<proteinExistence type="inferred from homology"/>
<evidence type="ECO:0000256" key="3">
    <source>
        <dbReference type="ARBA" id="ARBA00022801"/>
    </source>
</evidence>
<dbReference type="Pfam" id="PF05903">
    <property type="entry name" value="Peptidase_C97"/>
    <property type="match status" value="1"/>
</dbReference>
<dbReference type="PANTHER" id="PTHR12378">
    <property type="entry name" value="DESUMOYLATING ISOPEPTIDASE"/>
    <property type="match status" value="1"/>
</dbReference>
<dbReference type="GO" id="GO:0006508">
    <property type="term" value="P:proteolysis"/>
    <property type="evidence" value="ECO:0007669"/>
    <property type="project" value="UniProtKB-KW"/>
</dbReference>
<comment type="similarity">
    <text evidence="1">Belongs to the DeSI family.</text>
</comment>
<dbReference type="Gene3D" id="3.90.1720.30">
    <property type="entry name" value="PPPDE domains"/>
    <property type="match status" value="1"/>
</dbReference>
<gene>
    <name evidence="7" type="ORF">STCU_05845</name>
    <name evidence="6" type="ORF">STCU_09204</name>
</gene>
<dbReference type="OrthoDB" id="21221at2759"/>
<evidence type="ECO:0000313" key="6">
    <source>
        <dbReference type="EMBL" id="EPY19991.1"/>
    </source>
</evidence>
<reference evidence="7" key="2">
    <citation type="submission" date="2013-03" db="EMBL/GenBank/DDBJ databases">
        <authorList>
            <person name="Motta M.C.M."/>
            <person name="Martins A.C.A."/>
            <person name="Preta C.M.C.C."/>
            <person name="Silva R."/>
            <person name="de Souza S.S."/>
            <person name="Klein C.C."/>
            <person name="de Almeida L.G.P."/>
            <person name="Cunha O.L."/>
            <person name="Colabardini A.C."/>
            <person name="Lima B.A."/>
            <person name="Machado C.R."/>
            <person name="Soares C.M.A."/>
            <person name="de Menezes C.B.A."/>
            <person name="Bartolomeu D.C."/>
            <person name="Grisard E.C."/>
            <person name="Fantinatti-Garboggini F."/>
            <person name="Rodrigues-Luiz G.F."/>
            <person name="Wagner G."/>
            <person name="Goldman G.H."/>
            <person name="Fietto J.L.R."/>
            <person name="Ciapina L.P."/>
            <person name="Brocchi M."/>
            <person name="Elias M.C."/>
            <person name="Goldman M.H.S."/>
            <person name="Sagot M.-F."/>
            <person name="Pereira M."/>
            <person name="Stoco P.H."/>
            <person name="Teixeira S.M.R."/>
            <person name="de Mendonca-Neto R.P."/>
            <person name="Maciel T.E.F."/>
            <person name="Mendes T.A.O."/>
            <person name="Urmenyi T.P."/>
            <person name="Teixeira M.M.G."/>
            <person name="de Camargo E.F.P."/>
            <person name="de Sousa W."/>
            <person name="Schenkman S."/>
            <person name="de Vasconcelos A.T.R."/>
        </authorList>
    </citation>
    <scope>NUCLEOTIDE SEQUENCE</scope>
</reference>
<protein>
    <recommendedName>
        <fullName evidence="5">PPPDE domain-containing protein</fullName>
    </recommendedName>
</protein>
<dbReference type="EMBL" id="ATMH01009204">
    <property type="protein sequence ID" value="EPY19991.1"/>
    <property type="molecule type" value="Genomic_DNA"/>
</dbReference>
<evidence type="ECO:0000313" key="7">
    <source>
        <dbReference type="EMBL" id="EPY27250.1"/>
    </source>
</evidence>